<proteinExistence type="inferred from homology"/>
<comment type="subcellular location">
    <subcellularLocation>
        <location evidence="1">Golgi apparatus</location>
        <location evidence="1">trans-Golgi network</location>
    </subcellularLocation>
</comment>
<dbReference type="GO" id="GO:0019905">
    <property type="term" value="F:syntaxin binding"/>
    <property type="evidence" value="ECO:0007669"/>
    <property type="project" value="TreeGrafter"/>
</dbReference>
<evidence type="ECO:0000256" key="3">
    <source>
        <dbReference type="ARBA" id="ARBA00022448"/>
    </source>
</evidence>
<reference evidence="9" key="1">
    <citation type="submission" date="2023-06" db="EMBL/GenBank/DDBJ databases">
        <title>Genome-scale phylogeny and comparative genomics of the fungal order Sordariales.</title>
        <authorList>
            <consortium name="Lawrence Berkeley National Laboratory"/>
            <person name="Hensen N."/>
            <person name="Bonometti L."/>
            <person name="Westerberg I."/>
            <person name="Brannstrom I.O."/>
            <person name="Guillou S."/>
            <person name="Cros-Aarteil S."/>
            <person name="Calhoun S."/>
            <person name="Haridas S."/>
            <person name="Kuo A."/>
            <person name="Mondo S."/>
            <person name="Pangilinan J."/>
            <person name="Riley R."/>
            <person name="LaButti K."/>
            <person name="Andreopoulos B."/>
            <person name="Lipzen A."/>
            <person name="Chen C."/>
            <person name="Yanf M."/>
            <person name="Daum C."/>
            <person name="Ng V."/>
            <person name="Clum A."/>
            <person name="Steindorff A."/>
            <person name="Ohm R."/>
            <person name="Martin F."/>
            <person name="Silar P."/>
            <person name="Natvig D."/>
            <person name="Lalanne C."/>
            <person name="Gautier V."/>
            <person name="Ament-velasquez S.L."/>
            <person name="Kruys A."/>
            <person name="Hutchinson M.I."/>
            <person name="Powell A.J."/>
            <person name="Barry K."/>
            <person name="Miller A.N."/>
            <person name="Grigoriev I.V."/>
            <person name="Debuchy R."/>
            <person name="Gladieux P."/>
            <person name="Thoren M.H."/>
            <person name="Johannesson H."/>
        </authorList>
    </citation>
    <scope>NUCLEOTIDE SEQUENCE</scope>
    <source>
        <strain evidence="9">SMH3391-2</strain>
    </source>
</reference>
<keyword evidence="5" id="KW-0333">Golgi apparatus</keyword>
<evidence type="ECO:0000256" key="4">
    <source>
        <dbReference type="ARBA" id="ARBA00022927"/>
    </source>
</evidence>
<dbReference type="Gene3D" id="1.20.1280.130">
    <property type="match status" value="1"/>
</dbReference>
<keyword evidence="3" id="KW-0813">Transport</keyword>
<keyword evidence="10" id="KW-1185">Reference proteome</keyword>
<protein>
    <submittedName>
        <fullName evidence="9">Vps54-like protein-domain-containing protein</fullName>
    </submittedName>
</protein>
<feature type="compositionally biased region" description="Polar residues" evidence="7">
    <location>
        <begin position="93"/>
        <end position="109"/>
    </location>
</feature>
<feature type="region of interest" description="Disordered" evidence="7">
    <location>
        <begin position="456"/>
        <end position="479"/>
    </location>
</feature>
<evidence type="ECO:0000259" key="8">
    <source>
        <dbReference type="Pfam" id="PF07928"/>
    </source>
</evidence>
<dbReference type="GO" id="GO:0005829">
    <property type="term" value="C:cytosol"/>
    <property type="evidence" value="ECO:0007669"/>
    <property type="project" value="GOC"/>
</dbReference>
<evidence type="ECO:0000256" key="2">
    <source>
        <dbReference type="ARBA" id="ARBA00009150"/>
    </source>
</evidence>
<dbReference type="AlphaFoldDB" id="A0AA40C836"/>
<evidence type="ECO:0000313" key="9">
    <source>
        <dbReference type="EMBL" id="KAK0628460.1"/>
    </source>
</evidence>
<dbReference type="Proteomes" id="UP001174934">
    <property type="component" value="Unassembled WGS sequence"/>
</dbReference>
<keyword evidence="4" id="KW-0653">Protein transport</keyword>
<accession>A0AA40C836</accession>
<keyword evidence="6" id="KW-0175">Coiled coil</keyword>
<dbReference type="GO" id="GO:0015031">
    <property type="term" value="P:protein transport"/>
    <property type="evidence" value="ECO:0007669"/>
    <property type="project" value="UniProtKB-KW"/>
</dbReference>
<dbReference type="InterPro" id="IPR039745">
    <property type="entry name" value="Vps54"/>
</dbReference>
<dbReference type="PANTHER" id="PTHR12965:SF0">
    <property type="entry name" value="VACUOLAR PROTEIN SORTING-ASSOCIATED PROTEIN 54"/>
    <property type="match status" value="1"/>
</dbReference>
<dbReference type="PANTHER" id="PTHR12965">
    <property type="entry name" value="VACUOLAR PROTEIN SORTING 54"/>
    <property type="match status" value="1"/>
</dbReference>
<dbReference type="GO" id="GO:0042147">
    <property type="term" value="P:retrograde transport, endosome to Golgi"/>
    <property type="evidence" value="ECO:0007669"/>
    <property type="project" value="InterPro"/>
</dbReference>
<dbReference type="EMBL" id="JAULSR010000002">
    <property type="protein sequence ID" value="KAK0628460.1"/>
    <property type="molecule type" value="Genomic_DNA"/>
</dbReference>
<comment type="similarity">
    <text evidence="2">Belongs to the VPS54 family.</text>
</comment>
<evidence type="ECO:0000256" key="6">
    <source>
        <dbReference type="ARBA" id="ARBA00023054"/>
    </source>
</evidence>
<feature type="domain" description="Vacuolar protein sorting-associated protein 54 C-terminal" evidence="8">
    <location>
        <begin position="721"/>
        <end position="855"/>
    </location>
</feature>
<name>A0AA40C836_9PEZI</name>
<dbReference type="GO" id="GO:0000938">
    <property type="term" value="C:GARP complex"/>
    <property type="evidence" value="ECO:0007669"/>
    <property type="project" value="InterPro"/>
</dbReference>
<sequence length="969" mass="106679">MSPTAFTFAGLRFYYTAIRRCPMRSRGRLIGLSRPTLPLALGSAGDTISSLLQPPVVRTGLQPHTYAPTSSLHKTPTARDIIPEVQRLKNAGEESTNTPGIWPDNSSEGNAVPREHGGQLLSPQKGSSRAYHGPPQLSIVPDVYFDQDFHLENPRTFHVVIEKSEVVTPNSTTVAIQNGDGPAPRKALASNGILQEKLSWYMDTIEVHLIDSISTASTEFFSTLGSLRELHAEAAGSVEKIKAIRETLATLDKHLVGDGLALLQTRQIFSNLQQMNDAVLQLKHIVDGVARSESLVDEGEVEKALAEIDFIELLMAGERDETTGSAAAADIHLRDLRGAVALQGVVGDLTVLRSRIGKLFESKVHDILLRDLQRHIHSVSTPEVLLRWGAASQRAKGNHPREPSSFPAYMLMTDELRMALSPQISGLDRSRSISTAILAYRELVLREIRSVIRKPLPSSTDDAESVKSASTSNGGRIRTNQEKSSVLAANIRALDAVDAEKLLSDIFIGVTVTLRRLKTQSSVLLDLACTIGNSARFPTTKPLNGISDNQAPTFEIQEEMHVAFDLSNLLEQAVDVSLGKINTILRVRSEQTASLPLAYFLRYFTLNLFFVNECEAISGRAGTSLKNIVNDHIHTFIQTHGKEKSHALTQGMDVDSWQVKDFTTKNNIILQEILECSTSDPLAWADASRVWVPLSQGDTDEARAADKVTTEDTASGAIVDEETFLLPHSAILCLEGVSDFLRLLSGIPSRSLDIAMSLVSYIQLFDSRCRQLILGAGAVRSAGLKNITTAHLALAWQAVSFIATTIPYIREFVRRQGPTGQSSANLIGEFDKVRRGLQEHQDAIVQKIVDIIASRAGTLCKKALETEWSKESPKDVRKYMADLARDTSKLYKALSKYLPPQSVRQVMVLVFASYREQLGKALEKADLETETGRECMIRDVEHLAYKLDKFEGFSDLDAQLKQIIESKEI</sequence>
<dbReference type="InterPro" id="IPR012501">
    <property type="entry name" value="Vps54_C"/>
</dbReference>
<evidence type="ECO:0000256" key="1">
    <source>
        <dbReference type="ARBA" id="ARBA00004601"/>
    </source>
</evidence>
<evidence type="ECO:0000256" key="7">
    <source>
        <dbReference type="SAM" id="MobiDB-lite"/>
    </source>
</evidence>
<gene>
    <name evidence="9" type="ORF">B0T17DRAFT_588575</name>
</gene>
<organism evidence="9 10">
    <name type="scientific">Bombardia bombarda</name>
    <dbReference type="NCBI Taxonomy" id="252184"/>
    <lineage>
        <taxon>Eukaryota</taxon>
        <taxon>Fungi</taxon>
        <taxon>Dikarya</taxon>
        <taxon>Ascomycota</taxon>
        <taxon>Pezizomycotina</taxon>
        <taxon>Sordariomycetes</taxon>
        <taxon>Sordariomycetidae</taxon>
        <taxon>Sordariales</taxon>
        <taxon>Lasiosphaeriaceae</taxon>
        <taxon>Bombardia</taxon>
    </lineage>
</organism>
<dbReference type="Pfam" id="PF07928">
    <property type="entry name" value="Vps54"/>
    <property type="match status" value="1"/>
</dbReference>
<feature type="region of interest" description="Disordered" evidence="7">
    <location>
        <begin position="89"/>
        <end position="133"/>
    </location>
</feature>
<evidence type="ECO:0000313" key="10">
    <source>
        <dbReference type="Proteomes" id="UP001174934"/>
    </source>
</evidence>
<dbReference type="GO" id="GO:0006896">
    <property type="term" value="P:Golgi to vacuole transport"/>
    <property type="evidence" value="ECO:0007669"/>
    <property type="project" value="TreeGrafter"/>
</dbReference>
<comment type="caution">
    <text evidence="9">The sequence shown here is derived from an EMBL/GenBank/DDBJ whole genome shotgun (WGS) entry which is preliminary data.</text>
</comment>
<evidence type="ECO:0000256" key="5">
    <source>
        <dbReference type="ARBA" id="ARBA00023034"/>
    </source>
</evidence>